<dbReference type="Proteomes" id="UP000246702">
    <property type="component" value="Unassembled WGS sequence"/>
</dbReference>
<evidence type="ECO:0000313" key="2">
    <source>
        <dbReference type="EMBL" id="PWY67221.1"/>
    </source>
</evidence>
<feature type="domain" description="Heterokaryon incompatibility" evidence="1">
    <location>
        <begin position="266"/>
        <end position="412"/>
    </location>
</feature>
<dbReference type="OrthoDB" id="2958217at2759"/>
<dbReference type="PANTHER" id="PTHR33112:SF1">
    <property type="entry name" value="HETEROKARYON INCOMPATIBILITY DOMAIN-CONTAINING PROTEIN"/>
    <property type="match status" value="1"/>
</dbReference>
<reference evidence="2 3" key="1">
    <citation type="submission" date="2016-12" db="EMBL/GenBank/DDBJ databases">
        <title>The genomes of Aspergillus section Nigri reveals drivers in fungal speciation.</title>
        <authorList>
            <consortium name="DOE Joint Genome Institute"/>
            <person name="Vesth T.C."/>
            <person name="Nybo J."/>
            <person name="Theobald S."/>
            <person name="Brandl J."/>
            <person name="Frisvad J.C."/>
            <person name="Nielsen K.F."/>
            <person name="Lyhne E.K."/>
            <person name="Kogle M.E."/>
            <person name="Kuo A."/>
            <person name="Riley R."/>
            <person name="Clum A."/>
            <person name="Nolan M."/>
            <person name="Lipzen A."/>
            <person name="Salamov A."/>
            <person name="Henrissat B."/>
            <person name="Wiebenga A."/>
            <person name="De Vries R.P."/>
            <person name="Grigoriev I.V."/>
            <person name="Mortensen U.H."/>
            <person name="Andersen M.R."/>
            <person name="Baker S.E."/>
        </authorList>
    </citation>
    <scope>NUCLEOTIDE SEQUENCE [LARGE SCALE GENOMIC DNA]</scope>
    <source>
        <strain evidence="2 3">CBS 115572</strain>
    </source>
</reference>
<dbReference type="RefSeq" id="XP_025461865.1">
    <property type="nucleotide sequence ID" value="XM_025615275.1"/>
</dbReference>
<organism evidence="2 3">
    <name type="scientific">Aspergillus sclerotioniger CBS 115572</name>
    <dbReference type="NCBI Taxonomy" id="1450535"/>
    <lineage>
        <taxon>Eukaryota</taxon>
        <taxon>Fungi</taxon>
        <taxon>Dikarya</taxon>
        <taxon>Ascomycota</taxon>
        <taxon>Pezizomycotina</taxon>
        <taxon>Eurotiomycetes</taxon>
        <taxon>Eurotiomycetidae</taxon>
        <taxon>Eurotiales</taxon>
        <taxon>Aspergillaceae</taxon>
        <taxon>Aspergillus</taxon>
        <taxon>Aspergillus subgen. Circumdati</taxon>
    </lineage>
</organism>
<dbReference type="InterPro" id="IPR010730">
    <property type="entry name" value="HET"/>
</dbReference>
<dbReference type="AlphaFoldDB" id="A0A317V1F1"/>
<proteinExistence type="predicted"/>
<dbReference type="Pfam" id="PF06985">
    <property type="entry name" value="HET"/>
    <property type="match status" value="1"/>
</dbReference>
<evidence type="ECO:0000313" key="3">
    <source>
        <dbReference type="Proteomes" id="UP000246702"/>
    </source>
</evidence>
<keyword evidence="3" id="KW-1185">Reference proteome</keyword>
<dbReference type="EMBL" id="MSFK01000048">
    <property type="protein sequence ID" value="PWY67221.1"/>
    <property type="molecule type" value="Genomic_DNA"/>
</dbReference>
<gene>
    <name evidence="2" type="ORF">BO94DRAFT_579518</name>
</gene>
<comment type="caution">
    <text evidence="2">The sequence shown here is derived from an EMBL/GenBank/DDBJ whole genome shotgun (WGS) entry which is preliminary data.</text>
</comment>
<evidence type="ECO:0000259" key="1">
    <source>
        <dbReference type="Pfam" id="PF06985"/>
    </source>
</evidence>
<sequence length="800" mass="90769">MAPNNDCTVVKVEINESMPNGITTDPMSEPCSICLDIFHHKRLEIWYNIYDYIQPEIPGLTLEDCKFLFHRCPPPLPEYEVNLCTFCAHLRLECLVETSLYDLHISRSRMPKASLGNKPGGYLKVLLDRVSDTVARKNSCSLCALIAAVFTGRNSVDPSQHAVLEITPYTMSKITFRARDKSGDETYGISLHGNHYSDKIKNPGSMLDCSVSSHIDWPAVTQWITESLDGVKKKPQSYELNKPPDEFRVIDVQELRVVLAPTPCEYMCLSYVWGRTTSFHATSRNISRLERPNSLANPHLPRTIRDAIKACALLGGKYLWVDRLCILQDDDSPSKKVQIDAMGDIYKGTLLTLVALEGTDSDYGLHGVSPDLERTINYRLQIGGKEFFKYPTSLYQSCDNSTWDTRGWTFQERILSPRLLFFTANSIYYESDTQNEIYDPIYDQAGSSYEEMVSEIQYRNFGIEEDIVNGFAGALEEFVGKGNHRFSMSLVHFDEAITWNRTGSSPAVLCATRGSTVFPSWSWVSIRGFVWFVDGLNAVPVASWAVIDGMASEFRWLKAGDENHLHEDAIAVGTLLWSHDCLRTPIPLDLKTSSGYDVYLELFRQKFPTQGVFNAASGVWPGGQQGFPDLRERFTQQQIEAGRQSLSILAHSQTIVLALIPPRRRDDKWGLHYQGQDVGTMAFDLRAKHDEALRHTNLDNEPQKMEFLALSVSWVFAEPEENYWYKNPVDELDDTGNFKATNLGYYLEKDKRSRLEDFSMSVMAIETTDDGISRRLGFGRISFIKWLTILNPTFKSIVLQ</sequence>
<dbReference type="PANTHER" id="PTHR33112">
    <property type="entry name" value="DOMAIN PROTEIN, PUTATIVE-RELATED"/>
    <property type="match status" value="1"/>
</dbReference>
<name>A0A317V1F1_9EURO</name>
<dbReference type="GeneID" id="37117418"/>
<protein>
    <submittedName>
        <fullName evidence="2">HET-domain-containing protein</fullName>
    </submittedName>
</protein>
<dbReference type="STRING" id="1450535.A0A317V1F1"/>
<accession>A0A317V1F1</accession>